<dbReference type="InParanoid" id="E0VL64"/>
<evidence type="ECO:0000313" key="4">
    <source>
        <dbReference type="Proteomes" id="UP000009046"/>
    </source>
</evidence>
<reference evidence="2" key="2">
    <citation type="submission" date="2007-04" db="EMBL/GenBank/DDBJ databases">
        <title>The genome of the human body louse.</title>
        <authorList>
            <consortium name="The Human Body Louse Genome Consortium"/>
            <person name="Kirkness E."/>
            <person name="Walenz B."/>
            <person name="Hass B."/>
            <person name="Bruggner R."/>
            <person name="Strausberg R."/>
        </authorList>
    </citation>
    <scope>NUCLEOTIDE SEQUENCE</scope>
    <source>
        <strain evidence="2">USDA</strain>
    </source>
</reference>
<dbReference type="Proteomes" id="UP000009046">
    <property type="component" value="Unassembled WGS sequence"/>
</dbReference>
<dbReference type="EnsemblMetazoa" id="PHUM281880-RA">
    <property type="protein sequence ID" value="PHUM281880-PA"/>
    <property type="gene ID" value="PHUM281880"/>
</dbReference>
<dbReference type="eggNOG" id="ENOG502SZ39">
    <property type="taxonomic scope" value="Eukaryota"/>
</dbReference>
<dbReference type="STRING" id="121224.E0VL64"/>
<feature type="region of interest" description="Disordered" evidence="1">
    <location>
        <begin position="60"/>
        <end position="85"/>
    </location>
</feature>
<dbReference type="VEuPathDB" id="VectorBase:PHUM281880"/>
<proteinExistence type="predicted"/>
<dbReference type="AlphaFoldDB" id="E0VL64"/>
<evidence type="ECO:0000256" key="1">
    <source>
        <dbReference type="SAM" id="MobiDB-lite"/>
    </source>
</evidence>
<dbReference type="GeneID" id="8229480"/>
<keyword evidence="4" id="KW-1185">Reference proteome</keyword>
<reference evidence="3" key="3">
    <citation type="submission" date="2021-02" db="UniProtKB">
        <authorList>
            <consortium name="EnsemblMetazoa"/>
        </authorList>
    </citation>
    <scope>IDENTIFICATION</scope>
    <source>
        <strain evidence="3">USDA</strain>
    </source>
</reference>
<dbReference type="CTD" id="8229480"/>
<dbReference type="KEGG" id="phu:Phum_PHUM281880"/>
<organism>
    <name type="scientific">Pediculus humanus subsp. corporis</name>
    <name type="common">Body louse</name>
    <dbReference type="NCBI Taxonomy" id="121224"/>
    <lineage>
        <taxon>Eukaryota</taxon>
        <taxon>Metazoa</taxon>
        <taxon>Ecdysozoa</taxon>
        <taxon>Arthropoda</taxon>
        <taxon>Hexapoda</taxon>
        <taxon>Insecta</taxon>
        <taxon>Pterygota</taxon>
        <taxon>Neoptera</taxon>
        <taxon>Paraneoptera</taxon>
        <taxon>Psocodea</taxon>
        <taxon>Troctomorpha</taxon>
        <taxon>Phthiraptera</taxon>
        <taxon>Anoplura</taxon>
        <taxon>Pediculidae</taxon>
        <taxon>Pediculus</taxon>
    </lineage>
</organism>
<name>E0VL64_PEDHC</name>
<dbReference type="EMBL" id="AAZO01003273">
    <property type="status" value="NOT_ANNOTATED_CDS"/>
    <property type="molecule type" value="Genomic_DNA"/>
</dbReference>
<dbReference type="EMBL" id="DS235269">
    <property type="protein sequence ID" value="EEB14120.1"/>
    <property type="molecule type" value="Genomic_DNA"/>
</dbReference>
<reference evidence="2" key="1">
    <citation type="submission" date="2007-04" db="EMBL/GenBank/DDBJ databases">
        <title>Annotation of Pediculus humanus corporis strain USDA.</title>
        <authorList>
            <person name="Kirkness E."/>
            <person name="Hannick L."/>
            <person name="Hass B."/>
            <person name="Bruggner R."/>
            <person name="Lawson D."/>
            <person name="Bidwell S."/>
            <person name="Joardar V."/>
            <person name="Caler E."/>
            <person name="Walenz B."/>
            <person name="Inman J."/>
            <person name="Schobel S."/>
            <person name="Galinsky K."/>
            <person name="Amedeo P."/>
            <person name="Strausberg R."/>
        </authorList>
    </citation>
    <scope>NUCLEOTIDE SEQUENCE</scope>
    <source>
        <strain evidence="2">USDA</strain>
    </source>
</reference>
<evidence type="ECO:0000313" key="3">
    <source>
        <dbReference type="EnsemblMetazoa" id="PHUM281880-PA"/>
    </source>
</evidence>
<dbReference type="OrthoDB" id="197676at2759"/>
<accession>E0VL64</accession>
<dbReference type="HOGENOM" id="CLU_2136436_0_0_1"/>
<evidence type="ECO:0000313" key="2">
    <source>
        <dbReference type="EMBL" id="EEB14120.1"/>
    </source>
</evidence>
<dbReference type="RefSeq" id="XP_002426858.1">
    <property type="nucleotide sequence ID" value="XM_002426813.1"/>
</dbReference>
<feature type="compositionally biased region" description="Low complexity" evidence="1">
    <location>
        <begin position="71"/>
        <end position="85"/>
    </location>
</feature>
<protein>
    <submittedName>
        <fullName evidence="2 3">Uncharacterized protein</fullName>
    </submittedName>
</protein>
<sequence>MYLSCENNFFFFCYSFISDSGQNRVESGPHSWSIQLDQDLLDTIIAIYPEWFKEYNQKRSAMSEGSGGGSSVSQSLPSASVSSGSLVAEVDESPLQKTMDKNKECDQFMLNLP</sequence>
<gene>
    <name evidence="3" type="primary">8229480</name>
    <name evidence="2" type="ORF">Phum_PHUM281880</name>
</gene>
<dbReference type="OMA" id="RMEMRIV"/>